<sequence length="236" mass="26568">MKHEEKALTCLYAITGHDVPEKVISEMPGIAGEPLYPVRHKEIAAIAGTAKKNRFAFDKSAALAYGMILDTLCESFTVLPCRFGALLNDDGAVTEVLQKRYAFYERKLVELEGKKEFGLKIFSGAKDSAMCSIQCDKKPNDGKEYILQKFQQFKADNELKKGTERAIDVIRLELQEISSKFKESSQTDGQVAFSGNYLVEKKDADFFCSKVKVLQGQYSELKFLLTGPWPPYNFVF</sequence>
<dbReference type="GO" id="GO:0031412">
    <property type="term" value="P:gas vesicle organization"/>
    <property type="evidence" value="ECO:0007669"/>
    <property type="project" value="InterPro"/>
</dbReference>
<comment type="similarity">
    <text evidence="3">Belongs to the gas vesicle GvpF/GvpL family.</text>
</comment>
<organism evidence="4 5">
    <name type="scientific">Prosthecochloris marina</name>
    <dbReference type="NCBI Taxonomy" id="2017681"/>
    <lineage>
        <taxon>Bacteria</taxon>
        <taxon>Pseudomonadati</taxon>
        <taxon>Chlorobiota</taxon>
        <taxon>Chlorobiia</taxon>
        <taxon>Chlorobiales</taxon>
        <taxon>Chlorobiaceae</taxon>
        <taxon>Prosthecochloris</taxon>
    </lineage>
</organism>
<comment type="caution">
    <text evidence="4">The sequence shown here is derived from an EMBL/GenBank/DDBJ whole genome shotgun (WGS) entry which is preliminary data.</text>
</comment>
<keyword evidence="1" id="KW-0304">Gas vesicle</keyword>
<dbReference type="EMBL" id="PDNZ01000003">
    <property type="protein sequence ID" value="PWW82396.1"/>
    <property type="molecule type" value="Genomic_DNA"/>
</dbReference>
<gene>
    <name evidence="4" type="ORF">CR164_05190</name>
</gene>
<evidence type="ECO:0000313" key="5">
    <source>
        <dbReference type="Proteomes" id="UP000246278"/>
    </source>
</evidence>
<dbReference type="OrthoDB" id="598329at2"/>
<proteinExistence type="inferred from homology"/>
<dbReference type="InterPro" id="IPR009430">
    <property type="entry name" value="GvpL/GvpF"/>
</dbReference>
<dbReference type="Pfam" id="PF06386">
    <property type="entry name" value="GvpL_GvpF"/>
    <property type="match status" value="1"/>
</dbReference>
<dbReference type="RefSeq" id="WP_110022870.1">
    <property type="nucleotide sequence ID" value="NZ_PDNZ01000003.1"/>
</dbReference>
<dbReference type="Proteomes" id="UP000246278">
    <property type="component" value="Unassembled WGS sequence"/>
</dbReference>
<reference evidence="5" key="1">
    <citation type="submission" date="2017-10" db="EMBL/GenBank/DDBJ databases">
        <authorList>
            <person name="Gaisin V.A."/>
            <person name="Rysina M.S."/>
            <person name="Grouzdev D.S."/>
        </authorList>
    </citation>
    <scope>NUCLEOTIDE SEQUENCE [LARGE SCALE GENOMIC DNA]</scope>
    <source>
        <strain evidence="5">V1</strain>
    </source>
</reference>
<protein>
    <recommendedName>
        <fullName evidence="6">Gas vesicle synthesis GvpLGvpF</fullName>
    </recommendedName>
</protein>
<name>A0A317TA19_9CHLB</name>
<accession>A0A317TA19</accession>
<dbReference type="AlphaFoldDB" id="A0A317TA19"/>
<evidence type="ECO:0000313" key="4">
    <source>
        <dbReference type="EMBL" id="PWW82396.1"/>
    </source>
</evidence>
<keyword evidence="5" id="KW-1185">Reference proteome</keyword>
<dbReference type="GO" id="GO:0031411">
    <property type="term" value="C:gas vesicle"/>
    <property type="evidence" value="ECO:0007669"/>
    <property type="project" value="UniProtKB-SubCell"/>
</dbReference>
<dbReference type="PANTHER" id="PTHR36852">
    <property type="entry name" value="PROTEIN GVPL 2"/>
    <property type="match status" value="1"/>
</dbReference>
<dbReference type="PANTHER" id="PTHR36852:SF1">
    <property type="entry name" value="PROTEIN GVPL 2"/>
    <property type="match status" value="1"/>
</dbReference>
<comment type="subcellular location">
    <subcellularLocation>
        <location evidence="2">Gas vesicle</location>
    </subcellularLocation>
</comment>
<evidence type="ECO:0008006" key="6">
    <source>
        <dbReference type="Google" id="ProtNLM"/>
    </source>
</evidence>
<evidence type="ECO:0000256" key="2">
    <source>
        <dbReference type="ARBA" id="ARBA00035108"/>
    </source>
</evidence>
<evidence type="ECO:0000256" key="1">
    <source>
        <dbReference type="ARBA" id="ARBA00022987"/>
    </source>
</evidence>
<evidence type="ECO:0000256" key="3">
    <source>
        <dbReference type="ARBA" id="ARBA00035643"/>
    </source>
</evidence>